<dbReference type="GO" id="GO:0007166">
    <property type="term" value="P:cell surface receptor signaling pathway"/>
    <property type="evidence" value="ECO:0007669"/>
    <property type="project" value="InterPro"/>
</dbReference>
<sequence length="485" mass="56181">MFLIFCVFLIITTSINASEFKPDSKFNISKCCPEGKYVGRRKTCVLYNHTLSFSVIKVYDENIKYTGKSLEDVFNLKPSKFKDAPFRKEVLDVTMLDFNIYLTESGVLQLELPNAYNRWNPIPIANYCVDYRIMADPKLVKPRYWVQLPGGDFVQSNIYLTSATLVSCFFMLLVLLVYLLLPELRNLCGMILMAYVFSLFMAFLLLAVIQIKIHKTETCIGLTMSIYYFFLATFCWMSVMSYDIWWTFRGYAKARAIHRRGELFKFLMYALFAFGVPLLMTIGLYVLNSMKDDMRDLPWFVTPHVPEFGCFLEGGVKLLYLYMPMLILIICNWIFYLMTAFNIWRLSRGTAVLDSAAAGNPQAHRTQRHRFMVYLKLSVVMGLNWVLEIVSFRYPGFQIWWISDAYNILIGLLIFLIFVCKKKILRKLCKRYLGRNTMRWYPSSKSYASSMSDSNQESATLQSKVSSQPNGLSNGYAMVSKGAMD</sequence>
<dbReference type="PROSITE" id="PS50261">
    <property type="entry name" value="G_PROTEIN_RECEP_F2_4"/>
    <property type="match status" value="1"/>
</dbReference>
<keyword evidence="2 5" id="KW-0812">Transmembrane</keyword>
<dbReference type="PANTHER" id="PTHR47154">
    <property type="entry name" value="G-PROTEIN COUPLED RECEPTOR MTH-RELATED"/>
    <property type="match status" value="1"/>
</dbReference>
<feature type="signal peptide" evidence="6">
    <location>
        <begin position="1"/>
        <end position="17"/>
    </location>
</feature>
<feature type="domain" description="G-protein coupled receptors family 2 profile 2" evidence="7">
    <location>
        <begin position="156"/>
        <end position="422"/>
    </location>
</feature>
<protein>
    <recommendedName>
        <fullName evidence="7">G-protein coupled receptors family 2 profile 2 domain-containing protein</fullName>
    </recommendedName>
</protein>
<feature type="transmembrane region" description="Helical" evidence="5">
    <location>
        <begin position="225"/>
        <end position="245"/>
    </location>
</feature>
<dbReference type="AlphaFoldDB" id="A0AAD7YWS8"/>
<feature type="transmembrane region" description="Helical" evidence="5">
    <location>
        <begin position="158"/>
        <end position="180"/>
    </location>
</feature>
<evidence type="ECO:0000259" key="7">
    <source>
        <dbReference type="PROSITE" id="PS50261"/>
    </source>
</evidence>
<dbReference type="InterPro" id="IPR017981">
    <property type="entry name" value="GPCR_2-like_7TM"/>
</dbReference>
<evidence type="ECO:0000256" key="6">
    <source>
        <dbReference type="SAM" id="SignalP"/>
    </source>
</evidence>
<accession>A0AAD7YWS8</accession>
<keyword evidence="6" id="KW-0732">Signal</keyword>
<feature type="transmembrane region" description="Helical" evidence="5">
    <location>
        <begin position="371"/>
        <end position="387"/>
    </location>
</feature>
<name>A0AAD7YWS8_MYTSE</name>
<evidence type="ECO:0000256" key="3">
    <source>
        <dbReference type="ARBA" id="ARBA00022989"/>
    </source>
</evidence>
<keyword evidence="4 5" id="KW-0472">Membrane</keyword>
<feature type="transmembrane region" description="Helical" evidence="5">
    <location>
        <begin position="266"/>
        <end position="287"/>
    </location>
</feature>
<dbReference type="CDD" id="cd15039">
    <property type="entry name" value="7tmB3_Methuselah-like"/>
    <property type="match status" value="1"/>
</dbReference>
<evidence type="ECO:0000313" key="8">
    <source>
        <dbReference type="EMBL" id="KAJ8731199.1"/>
    </source>
</evidence>
<evidence type="ECO:0000256" key="4">
    <source>
        <dbReference type="ARBA" id="ARBA00023136"/>
    </source>
</evidence>
<dbReference type="GO" id="GO:0008528">
    <property type="term" value="F:G protein-coupled peptide receptor activity"/>
    <property type="evidence" value="ECO:0007669"/>
    <property type="project" value="TreeGrafter"/>
</dbReference>
<dbReference type="Gene3D" id="1.20.1070.10">
    <property type="entry name" value="Rhodopsin 7-helix transmembrane proteins"/>
    <property type="match status" value="1"/>
</dbReference>
<dbReference type="InterPro" id="IPR000832">
    <property type="entry name" value="GPCR_2_secretin-like"/>
</dbReference>
<keyword evidence="9" id="KW-1185">Reference proteome</keyword>
<dbReference type="GO" id="GO:0005886">
    <property type="term" value="C:plasma membrane"/>
    <property type="evidence" value="ECO:0007669"/>
    <property type="project" value="TreeGrafter"/>
</dbReference>
<evidence type="ECO:0000256" key="5">
    <source>
        <dbReference type="SAM" id="Phobius"/>
    </source>
</evidence>
<dbReference type="Proteomes" id="UP001231518">
    <property type="component" value="Chromosome 16"/>
</dbReference>
<feature type="chain" id="PRO_5042140385" description="G-protein coupled receptors family 2 profile 2 domain-containing protein" evidence="6">
    <location>
        <begin position="18"/>
        <end position="485"/>
    </location>
</feature>
<feature type="transmembrane region" description="Helical" evidence="5">
    <location>
        <begin position="399"/>
        <end position="420"/>
    </location>
</feature>
<dbReference type="Pfam" id="PF00002">
    <property type="entry name" value="7tm_2"/>
    <property type="match status" value="1"/>
</dbReference>
<evidence type="ECO:0000313" key="9">
    <source>
        <dbReference type="Proteomes" id="UP001231518"/>
    </source>
</evidence>
<keyword evidence="3 5" id="KW-1133">Transmembrane helix</keyword>
<evidence type="ECO:0000256" key="2">
    <source>
        <dbReference type="ARBA" id="ARBA00022692"/>
    </source>
</evidence>
<evidence type="ECO:0000256" key="1">
    <source>
        <dbReference type="ARBA" id="ARBA00004141"/>
    </source>
</evidence>
<dbReference type="PANTHER" id="PTHR47154:SF2">
    <property type="entry name" value="G-PROTEIN COUPLED RECEPTOR MTH-RELATED"/>
    <property type="match status" value="1"/>
</dbReference>
<comment type="subcellular location">
    <subcellularLocation>
        <location evidence="1">Membrane</location>
        <topology evidence="1">Multi-pass membrane protein</topology>
    </subcellularLocation>
</comment>
<proteinExistence type="predicted"/>
<gene>
    <name evidence="8" type="ORF">PYW07_004363</name>
</gene>
<feature type="transmembrane region" description="Helical" evidence="5">
    <location>
        <begin position="319"/>
        <end position="338"/>
    </location>
</feature>
<dbReference type="EMBL" id="JARGEI010000005">
    <property type="protein sequence ID" value="KAJ8731199.1"/>
    <property type="molecule type" value="Genomic_DNA"/>
</dbReference>
<comment type="caution">
    <text evidence="8">The sequence shown here is derived from an EMBL/GenBank/DDBJ whole genome shotgun (WGS) entry which is preliminary data.</text>
</comment>
<reference evidence="8" key="1">
    <citation type="submission" date="2023-03" db="EMBL/GenBank/DDBJ databases">
        <title>Chromosome-level genomes of two armyworms, Mythimna separata and Mythimna loreyi, provide insights into the biosynthesis and reception of sex pheromones.</title>
        <authorList>
            <person name="Zhao H."/>
        </authorList>
    </citation>
    <scope>NUCLEOTIDE SEQUENCE</scope>
    <source>
        <strain evidence="8">BeijingLab</strain>
        <tissue evidence="8">Pupa</tissue>
    </source>
</reference>
<feature type="transmembrane region" description="Helical" evidence="5">
    <location>
        <begin position="192"/>
        <end position="213"/>
    </location>
</feature>
<organism evidence="8 9">
    <name type="scientific">Mythimna separata</name>
    <name type="common">Oriental armyworm</name>
    <name type="synonym">Pseudaletia separata</name>
    <dbReference type="NCBI Taxonomy" id="271217"/>
    <lineage>
        <taxon>Eukaryota</taxon>
        <taxon>Metazoa</taxon>
        <taxon>Ecdysozoa</taxon>
        <taxon>Arthropoda</taxon>
        <taxon>Hexapoda</taxon>
        <taxon>Insecta</taxon>
        <taxon>Pterygota</taxon>
        <taxon>Neoptera</taxon>
        <taxon>Endopterygota</taxon>
        <taxon>Lepidoptera</taxon>
        <taxon>Glossata</taxon>
        <taxon>Ditrysia</taxon>
        <taxon>Noctuoidea</taxon>
        <taxon>Noctuidae</taxon>
        <taxon>Noctuinae</taxon>
        <taxon>Hadenini</taxon>
        <taxon>Mythimna</taxon>
    </lineage>
</organism>
<dbReference type="InterPro" id="IPR051384">
    <property type="entry name" value="Mth_GPCR"/>
</dbReference>